<dbReference type="InterPro" id="IPR025204">
    <property type="entry name" value="CENP-L"/>
</dbReference>
<dbReference type="OrthoDB" id="8864979at2759"/>
<dbReference type="GeneID" id="54293550"/>
<evidence type="ECO:0000313" key="2">
    <source>
        <dbReference type="EMBL" id="KAF2136791.1"/>
    </source>
</evidence>
<dbReference type="AlphaFoldDB" id="A0A6A6AYQ6"/>
<keyword evidence="3" id="KW-1185">Reference proteome</keyword>
<name>A0A6A6AYQ6_9PEZI</name>
<reference evidence="1" key="1">
    <citation type="journal article" date="2020" name="Stud. Mycol.">
        <title>101 Dothideomycetes genomes: a test case for predicting lifestyles and emergence of pathogens.</title>
        <authorList>
            <person name="Haridas S."/>
            <person name="Albert R."/>
            <person name="Binder M."/>
            <person name="Bloem J."/>
            <person name="Labutti K."/>
            <person name="Salamov A."/>
            <person name="Andreopoulos B."/>
            <person name="Baker S."/>
            <person name="Barry K."/>
            <person name="Bills G."/>
            <person name="Bluhm B."/>
            <person name="Cannon C."/>
            <person name="Castanera R."/>
            <person name="Culley D."/>
            <person name="Daum C."/>
            <person name="Ezra D."/>
            <person name="Gonzalez J."/>
            <person name="Henrissat B."/>
            <person name="Kuo A."/>
            <person name="Liang C."/>
            <person name="Lipzen A."/>
            <person name="Lutzoni F."/>
            <person name="Magnuson J."/>
            <person name="Mondo S."/>
            <person name="Nolan M."/>
            <person name="Ohm R."/>
            <person name="Pangilinan J."/>
            <person name="Park H.-J."/>
            <person name="Ramirez L."/>
            <person name="Alfaro M."/>
            <person name="Sun H."/>
            <person name="Tritt A."/>
            <person name="Yoshinaga Y."/>
            <person name="Zwiers L.-H."/>
            <person name="Turgeon B."/>
            <person name="Goodwin S."/>
            <person name="Spatafora J."/>
            <person name="Crous P."/>
            <person name="Grigoriev I."/>
        </authorList>
    </citation>
    <scope>NUCLEOTIDE SEQUENCE</scope>
    <source>
        <strain evidence="1">CBS 121167</strain>
    </source>
</reference>
<protein>
    <submittedName>
        <fullName evidence="1">Uncharacterized protein</fullName>
    </submittedName>
</protein>
<gene>
    <name evidence="1" type="ORF">K452DRAFT_202387</name>
    <name evidence="2" type="ORF">K452DRAFT_208309</name>
</gene>
<dbReference type="EMBL" id="ML995512">
    <property type="protein sequence ID" value="KAF2136791.1"/>
    <property type="molecule type" value="Genomic_DNA"/>
</dbReference>
<evidence type="ECO:0000313" key="1">
    <source>
        <dbReference type="EMBL" id="KAF2136134.1"/>
    </source>
</evidence>
<sequence length="300" mass="32896">MADVTPQYPLYNSTYTAYRLSPLYHGSRALLDELSLRTYAHRLRDLLKGDTLRGVDVGGFAGTDNGSTGALESCTWELLGDEAKWEEMHQHEQQDRGDDDDDAPEVSIAEARGIFVQLRYVKTTYTALLLRDPNAQQAPSAEGFTSLPLLLVRMPAALRTTFTDYLATTFDARVAPLKLRSAFLSATLEALLARLDADDRTSGPNTPLKTLQLQLAFPSVFAQGTGAPPLRCIDVSISRDDISEFFARGVRLLSANPSLLKQHQQQPTVTGPFTVALSHYLAKHLALPLSHPAVSLSKLS</sequence>
<proteinExistence type="predicted"/>
<dbReference type="RefSeq" id="XP_033391852.1">
    <property type="nucleotide sequence ID" value="XM_033536054.1"/>
</dbReference>
<dbReference type="Pfam" id="PF13092">
    <property type="entry name" value="CENP-L"/>
    <property type="match status" value="1"/>
</dbReference>
<organism evidence="1 3">
    <name type="scientific">Aplosporella prunicola CBS 121167</name>
    <dbReference type="NCBI Taxonomy" id="1176127"/>
    <lineage>
        <taxon>Eukaryota</taxon>
        <taxon>Fungi</taxon>
        <taxon>Dikarya</taxon>
        <taxon>Ascomycota</taxon>
        <taxon>Pezizomycotina</taxon>
        <taxon>Dothideomycetes</taxon>
        <taxon>Dothideomycetes incertae sedis</taxon>
        <taxon>Botryosphaeriales</taxon>
        <taxon>Aplosporellaceae</taxon>
        <taxon>Aplosporella</taxon>
    </lineage>
</organism>
<feature type="non-terminal residue" evidence="1">
    <location>
        <position position="300"/>
    </location>
</feature>
<accession>A0A6A6AYQ6</accession>
<dbReference type="EMBL" id="ML995533">
    <property type="protein sequence ID" value="KAF2136134.1"/>
    <property type="molecule type" value="Genomic_DNA"/>
</dbReference>
<evidence type="ECO:0000313" key="3">
    <source>
        <dbReference type="Proteomes" id="UP000799438"/>
    </source>
</evidence>
<dbReference type="Proteomes" id="UP000799438">
    <property type="component" value="Unassembled WGS sequence"/>
</dbReference>